<dbReference type="InterPro" id="IPR013783">
    <property type="entry name" value="Ig-like_fold"/>
</dbReference>
<accession>A0A1Z2XI96</accession>
<keyword evidence="1" id="KW-0732">Signal</keyword>
<evidence type="ECO:0000313" key="2">
    <source>
        <dbReference type="EMBL" id="ANU63771.1"/>
    </source>
</evidence>
<dbReference type="OrthoDB" id="1466304at2"/>
<dbReference type="PANTHER" id="PTHR37833">
    <property type="entry name" value="LIPOPROTEIN-RELATED"/>
    <property type="match status" value="1"/>
</dbReference>
<accession>A0A1B1SAE8</accession>
<dbReference type="GeneID" id="65536911"/>
<dbReference type="AlphaFoldDB" id="A0A1B1SAE8"/>
<dbReference type="Proteomes" id="UP000186351">
    <property type="component" value="Chromosome"/>
</dbReference>
<organism evidence="2 3">
    <name type="scientific">Muribaculum intestinale</name>
    <dbReference type="NCBI Taxonomy" id="1796646"/>
    <lineage>
        <taxon>Bacteria</taxon>
        <taxon>Pseudomonadati</taxon>
        <taxon>Bacteroidota</taxon>
        <taxon>Bacteroidia</taxon>
        <taxon>Bacteroidales</taxon>
        <taxon>Muribaculaceae</taxon>
        <taxon>Muribaculum</taxon>
    </lineage>
</organism>
<proteinExistence type="predicted"/>
<name>A0A1B1SAE8_9BACT</name>
<dbReference type="EMBL" id="CP015402">
    <property type="protein sequence ID" value="ANU63771.1"/>
    <property type="molecule type" value="Genomic_DNA"/>
</dbReference>
<dbReference type="InterPro" id="IPR011467">
    <property type="entry name" value="DUF1573"/>
</dbReference>
<dbReference type="KEGG" id="pary:A4V02_08550"/>
<evidence type="ECO:0000313" key="3">
    <source>
        <dbReference type="Proteomes" id="UP000186351"/>
    </source>
</evidence>
<gene>
    <name evidence="2" type="ORF">A4V02_08550</name>
</gene>
<feature type="chain" id="PRO_5008529323" description="DUF1573 domain-containing protein" evidence="1">
    <location>
        <begin position="25"/>
        <end position="235"/>
    </location>
</feature>
<feature type="signal peptide" evidence="1">
    <location>
        <begin position="1"/>
        <end position="24"/>
    </location>
</feature>
<evidence type="ECO:0008006" key="4">
    <source>
        <dbReference type="Google" id="ProtNLM"/>
    </source>
</evidence>
<dbReference type="RefSeq" id="WP_068961074.1">
    <property type="nucleotide sequence ID" value="NZ_CAJTAP010000003.1"/>
</dbReference>
<dbReference type="STRING" id="1796646.A4V02_08550"/>
<dbReference type="Gene3D" id="2.60.40.10">
    <property type="entry name" value="Immunoglobulins"/>
    <property type="match status" value="1"/>
</dbReference>
<sequence>MKIRNLAIYLLSALPLGLSSATYHHEFGTIAEDGGVVSHTFTLPAGTSPLSVINAFPGCPCISVDYPKRPLKAGEPMKITLKYNPERQKGHFTKSVYLRLNGDRRDTLLVTGTVKRFRPRVDKSKYAHEYGLGLCLDRKAIDFGAMRAGTEKTLTIPMANSYQIGMELDLRPAGRDSSMLSIPYGLKLEPETVSQFRIDIKVPDNAGTMAPELYVRPVIHGVEVDSIPVKVRIIR</sequence>
<reference evidence="3" key="1">
    <citation type="submission" date="2016-04" db="EMBL/GenBank/DDBJ databases">
        <title>Complete Genome Sequences of Twelve Strains of a Stable Defined Moderately Diverse Mouse Microbiota 2 (sDMDMm2).</title>
        <authorList>
            <person name="Uchimura Y."/>
            <person name="Wyss M."/>
            <person name="Brugiroux S."/>
            <person name="Limenitakis J.P."/>
            <person name="Stecher B."/>
            <person name="McCoy K.D."/>
            <person name="Macpherson A.J."/>
        </authorList>
    </citation>
    <scope>NUCLEOTIDE SEQUENCE [LARGE SCALE GENOMIC DNA]</scope>
    <source>
        <strain evidence="3">YL27</strain>
    </source>
</reference>
<dbReference type="Pfam" id="PF07610">
    <property type="entry name" value="DUF1573"/>
    <property type="match status" value="1"/>
</dbReference>
<protein>
    <recommendedName>
        <fullName evidence="4">DUF1573 domain-containing protein</fullName>
    </recommendedName>
</protein>
<dbReference type="PANTHER" id="PTHR37833:SF1">
    <property type="entry name" value="SIGNAL PEPTIDE PROTEIN"/>
    <property type="match status" value="1"/>
</dbReference>
<keyword evidence="3" id="KW-1185">Reference proteome</keyword>
<evidence type="ECO:0000256" key="1">
    <source>
        <dbReference type="SAM" id="SignalP"/>
    </source>
</evidence>